<dbReference type="GO" id="GO:0003677">
    <property type="term" value="F:DNA binding"/>
    <property type="evidence" value="ECO:0007669"/>
    <property type="project" value="UniProtKB-KW"/>
</dbReference>
<feature type="domain" description="Type I restriction modification DNA specificity" evidence="4">
    <location>
        <begin position="17"/>
        <end position="179"/>
    </location>
</feature>
<dbReference type="CDD" id="cd17494">
    <property type="entry name" value="RMtype1_S_Sma198ORF994P-TRD2-CR2_like"/>
    <property type="match status" value="1"/>
</dbReference>
<protein>
    <recommendedName>
        <fullName evidence="4">Type I restriction modification DNA specificity domain-containing protein</fullName>
    </recommendedName>
</protein>
<comment type="similarity">
    <text evidence="1">Belongs to the type-I restriction system S methylase family.</text>
</comment>
<evidence type="ECO:0000256" key="1">
    <source>
        <dbReference type="ARBA" id="ARBA00010923"/>
    </source>
</evidence>
<dbReference type="OrthoDB" id="9795776at2"/>
<organism evidence="5 6">
    <name type="scientific">Holzapfeliella floricola DSM 23037 = JCM 16512</name>
    <dbReference type="NCBI Taxonomy" id="1423744"/>
    <lineage>
        <taxon>Bacteria</taxon>
        <taxon>Bacillati</taxon>
        <taxon>Bacillota</taxon>
        <taxon>Bacilli</taxon>
        <taxon>Lactobacillales</taxon>
        <taxon>Lactobacillaceae</taxon>
        <taxon>Holzapfeliella</taxon>
    </lineage>
</organism>
<proteinExistence type="inferred from homology"/>
<dbReference type="Proteomes" id="UP000051378">
    <property type="component" value="Unassembled WGS sequence"/>
</dbReference>
<keyword evidence="2" id="KW-0680">Restriction system</keyword>
<dbReference type="SUPFAM" id="SSF116734">
    <property type="entry name" value="DNA methylase specificity domain"/>
    <property type="match status" value="2"/>
</dbReference>
<dbReference type="InterPro" id="IPR044946">
    <property type="entry name" value="Restrct_endonuc_typeI_TRD_sf"/>
</dbReference>
<evidence type="ECO:0000256" key="3">
    <source>
        <dbReference type="ARBA" id="ARBA00023125"/>
    </source>
</evidence>
<dbReference type="AlphaFoldDB" id="A0A0R2DT13"/>
<gene>
    <name evidence="5" type="ORF">FC86_GL000585</name>
</gene>
<dbReference type="PANTHER" id="PTHR30408:SF12">
    <property type="entry name" value="TYPE I RESTRICTION ENZYME MJAVIII SPECIFICITY SUBUNIT"/>
    <property type="match status" value="1"/>
</dbReference>
<dbReference type="STRING" id="1423744.FC86_GL000585"/>
<dbReference type="RefSeq" id="WP_082618854.1">
    <property type="nucleotide sequence ID" value="NZ_AYZL01000019.1"/>
</dbReference>
<reference evidence="5 6" key="1">
    <citation type="journal article" date="2015" name="Genome Announc.">
        <title>Expanding the biotechnology potential of lactobacilli through comparative genomics of 213 strains and associated genera.</title>
        <authorList>
            <person name="Sun Z."/>
            <person name="Harris H.M."/>
            <person name="McCann A."/>
            <person name="Guo C."/>
            <person name="Argimon S."/>
            <person name="Zhang W."/>
            <person name="Yang X."/>
            <person name="Jeffery I.B."/>
            <person name="Cooney J.C."/>
            <person name="Kagawa T.F."/>
            <person name="Liu W."/>
            <person name="Song Y."/>
            <person name="Salvetti E."/>
            <person name="Wrobel A."/>
            <person name="Rasinkangas P."/>
            <person name="Parkhill J."/>
            <person name="Rea M.C."/>
            <person name="O'Sullivan O."/>
            <person name="Ritari J."/>
            <person name="Douillard F.P."/>
            <person name="Paul Ross R."/>
            <person name="Yang R."/>
            <person name="Briner A.E."/>
            <person name="Felis G.E."/>
            <person name="de Vos W.M."/>
            <person name="Barrangou R."/>
            <person name="Klaenhammer T.R."/>
            <person name="Caufield P.W."/>
            <person name="Cui Y."/>
            <person name="Zhang H."/>
            <person name="O'Toole P.W."/>
        </authorList>
    </citation>
    <scope>NUCLEOTIDE SEQUENCE [LARGE SCALE GENOMIC DNA]</scope>
    <source>
        <strain evidence="5 6">DSM 23037</strain>
    </source>
</reference>
<dbReference type="Gene3D" id="3.90.220.20">
    <property type="entry name" value="DNA methylase specificity domains"/>
    <property type="match status" value="2"/>
</dbReference>
<evidence type="ECO:0000313" key="5">
    <source>
        <dbReference type="EMBL" id="KRN04055.1"/>
    </source>
</evidence>
<dbReference type="InterPro" id="IPR052021">
    <property type="entry name" value="Type-I_RS_S_subunit"/>
</dbReference>
<evidence type="ECO:0000256" key="2">
    <source>
        <dbReference type="ARBA" id="ARBA00022747"/>
    </source>
</evidence>
<comment type="caution">
    <text evidence="5">The sequence shown here is derived from an EMBL/GenBank/DDBJ whole genome shotgun (WGS) entry which is preliminary data.</text>
</comment>
<accession>A0A0R2DT13</accession>
<dbReference type="EMBL" id="AYZL01000019">
    <property type="protein sequence ID" value="KRN04055.1"/>
    <property type="molecule type" value="Genomic_DNA"/>
</dbReference>
<evidence type="ECO:0000259" key="4">
    <source>
        <dbReference type="Pfam" id="PF01420"/>
    </source>
</evidence>
<keyword evidence="3" id="KW-0238">DNA-binding</keyword>
<keyword evidence="6" id="KW-1185">Reference proteome</keyword>
<evidence type="ECO:0000313" key="6">
    <source>
        <dbReference type="Proteomes" id="UP000051378"/>
    </source>
</evidence>
<dbReference type="PATRIC" id="fig|1423744.4.peg.602"/>
<feature type="domain" description="Type I restriction modification DNA specificity" evidence="4">
    <location>
        <begin position="214"/>
        <end position="362"/>
    </location>
</feature>
<dbReference type="PANTHER" id="PTHR30408">
    <property type="entry name" value="TYPE-1 RESTRICTION ENZYME ECOKI SPECIFICITY PROTEIN"/>
    <property type="match status" value="1"/>
</dbReference>
<dbReference type="GO" id="GO:0009307">
    <property type="term" value="P:DNA restriction-modification system"/>
    <property type="evidence" value="ECO:0007669"/>
    <property type="project" value="UniProtKB-KW"/>
</dbReference>
<dbReference type="InterPro" id="IPR000055">
    <property type="entry name" value="Restrct_endonuc_typeI_TRD"/>
</dbReference>
<name>A0A0R2DT13_9LACO</name>
<sequence>MSNKTRVPKLRFKGFQDEWEENKLENIANITMGQSPHSVNYTDNPNDEILVQGNADLDDGVVKPRIYTTQVTKESQKGDIILTVRAPVGEVAMNNFDSVVLGRGVAGIKGNNYIYTYLQKLFIEEYWSKISSGSTFQAVNSKDLKEVSLVLPSSVKEQEKIGEFFAKLDKLIGLYNKKISLKEEYLKWLIVKLTMINSALVPNLRFEGYDSSFDTSPLTNLISIKTGNKNVEDNIKGGKYAFFDRSSEIKYLNTFDFDEEVIVYPGEGSKFYPRYFKGKYSLHQRAYGLYNFKDINPLYLLAVLQTKSNVFLRFSVGTTAKSLRRETFSHVDIPTPSREEQDKIANLVTLAGQELELYKKKRSSIVNLKNAYLQKLFC</sequence>
<dbReference type="Pfam" id="PF01420">
    <property type="entry name" value="Methylase_S"/>
    <property type="match status" value="2"/>
</dbReference>